<name>A0A8S1BAG8_ARCPL</name>
<evidence type="ECO:0000256" key="1">
    <source>
        <dbReference type="SAM" id="Phobius"/>
    </source>
</evidence>
<feature type="transmembrane region" description="Helical" evidence="1">
    <location>
        <begin position="63"/>
        <end position="82"/>
    </location>
</feature>
<accession>A0A8S1BAG8</accession>
<reference evidence="2 3" key="1">
    <citation type="submission" date="2020-04" db="EMBL/GenBank/DDBJ databases">
        <authorList>
            <person name="Wallbank WR R."/>
            <person name="Pardo Diaz C."/>
            <person name="Kozak K."/>
            <person name="Martin S."/>
            <person name="Jiggins C."/>
            <person name="Moest M."/>
            <person name="Warren A I."/>
            <person name="Byers J.R.P. K."/>
            <person name="Montejo-Kovacevich G."/>
            <person name="Yen C E."/>
        </authorList>
    </citation>
    <scope>NUCLEOTIDE SEQUENCE [LARGE SCALE GENOMIC DNA]</scope>
</reference>
<keyword evidence="1" id="KW-1133">Transmembrane helix</keyword>
<sequence>MTTKCWKIDNLCGFTLSQSVSFAGIVTLVISFVAMVCAFITVKDISLDNEYNNRPVHAINMIFSLYCFSISMYQIIISVMLLSKRSPFLCSVWFVSHLSILTLYCFMFTAKVIVSYHAKQYLIVTLTVLSAVIYEGVFIFFMFIVHRYVATMQ</sequence>
<evidence type="ECO:0000313" key="3">
    <source>
        <dbReference type="Proteomes" id="UP000494256"/>
    </source>
</evidence>
<dbReference type="AlphaFoldDB" id="A0A8S1BAG8"/>
<feature type="transmembrane region" description="Helical" evidence="1">
    <location>
        <begin position="94"/>
        <end position="114"/>
    </location>
</feature>
<dbReference type="EMBL" id="CADEBD010000443">
    <property type="protein sequence ID" value="CAB3255831.1"/>
    <property type="molecule type" value="Genomic_DNA"/>
</dbReference>
<gene>
    <name evidence="2" type="ORF">APLA_LOCUS15433</name>
</gene>
<protein>
    <submittedName>
        <fullName evidence="2">Uncharacterized protein</fullName>
    </submittedName>
</protein>
<organism evidence="2 3">
    <name type="scientific">Arctia plantaginis</name>
    <name type="common">Wood tiger moth</name>
    <name type="synonym">Phalaena plantaginis</name>
    <dbReference type="NCBI Taxonomy" id="874455"/>
    <lineage>
        <taxon>Eukaryota</taxon>
        <taxon>Metazoa</taxon>
        <taxon>Ecdysozoa</taxon>
        <taxon>Arthropoda</taxon>
        <taxon>Hexapoda</taxon>
        <taxon>Insecta</taxon>
        <taxon>Pterygota</taxon>
        <taxon>Neoptera</taxon>
        <taxon>Endopterygota</taxon>
        <taxon>Lepidoptera</taxon>
        <taxon>Glossata</taxon>
        <taxon>Ditrysia</taxon>
        <taxon>Noctuoidea</taxon>
        <taxon>Erebidae</taxon>
        <taxon>Arctiinae</taxon>
        <taxon>Arctia</taxon>
    </lineage>
</organism>
<evidence type="ECO:0000313" key="2">
    <source>
        <dbReference type="EMBL" id="CAB3255831.1"/>
    </source>
</evidence>
<feature type="transmembrane region" description="Helical" evidence="1">
    <location>
        <begin position="121"/>
        <end position="145"/>
    </location>
</feature>
<dbReference type="OrthoDB" id="8187082at2759"/>
<feature type="transmembrane region" description="Helical" evidence="1">
    <location>
        <begin position="20"/>
        <end position="42"/>
    </location>
</feature>
<keyword evidence="1" id="KW-0812">Transmembrane</keyword>
<proteinExistence type="predicted"/>
<keyword evidence="1" id="KW-0472">Membrane</keyword>
<dbReference type="Proteomes" id="UP000494256">
    <property type="component" value="Unassembled WGS sequence"/>
</dbReference>
<comment type="caution">
    <text evidence="2">The sequence shown here is derived from an EMBL/GenBank/DDBJ whole genome shotgun (WGS) entry which is preliminary data.</text>
</comment>